<feature type="transmembrane region" description="Helical" evidence="7">
    <location>
        <begin position="349"/>
        <end position="372"/>
    </location>
</feature>
<keyword evidence="5 7" id="KW-1133">Transmembrane helix</keyword>
<keyword evidence="6 7" id="KW-0472">Membrane</keyword>
<dbReference type="CDD" id="cd06173">
    <property type="entry name" value="MFS_MefA_like"/>
    <property type="match status" value="1"/>
</dbReference>
<organism evidence="9 10">
    <name type="scientific">Williamsia deligens</name>
    <dbReference type="NCBI Taxonomy" id="321325"/>
    <lineage>
        <taxon>Bacteria</taxon>
        <taxon>Bacillati</taxon>
        <taxon>Actinomycetota</taxon>
        <taxon>Actinomycetes</taxon>
        <taxon>Mycobacteriales</taxon>
        <taxon>Nocardiaceae</taxon>
        <taxon>Williamsia</taxon>
    </lineage>
</organism>
<evidence type="ECO:0000259" key="8">
    <source>
        <dbReference type="PROSITE" id="PS50850"/>
    </source>
</evidence>
<proteinExistence type="predicted"/>
<feature type="transmembrane region" description="Helical" evidence="7">
    <location>
        <begin position="46"/>
        <end position="68"/>
    </location>
</feature>
<gene>
    <name evidence="9" type="ORF">ACFQ04_06915</name>
</gene>
<feature type="transmembrane region" description="Helical" evidence="7">
    <location>
        <begin position="322"/>
        <end position="342"/>
    </location>
</feature>
<evidence type="ECO:0000256" key="6">
    <source>
        <dbReference type="ARBA" id="ARBA00023136"/>
    </source>
</evidence>
<evidence type="ECO:0000256" key="3">
    <source>
        <dbReference type="ARBA" id="ARBA00022475"/>
    </source>
</evidence>
<keyword evidence="3" id="KW-1003">Cell membrane</keyword>
<evidence type="ECO:0000256" key="4">
    <source>
        <dbReference type="ARBA" id="ARBA00022692"/>
    </source>
</evidence>
<comment type="subcellular location">
    <subcellularLocation>
        <location evidence="1">Cell membrane</location>
        <topology evidence="1">Multi-pass membrane protein</topology>
    </subcellularLocation>
</comment>
<dbReference type="PROSITE" id="PS50850">
    <property type="entry name" value="MFS"/>
    <property type="match status" value="1"/>
</dbReference>
<dbReference type="Proteomes" id="UP001597068">
    <property type="component" value="Unassembled WGS sequence"/>
</dbReference>
<evidence type="ECO:0000256" key="5">
    <source>
        <dbReference type="ARBA" id="ARBA00022989"/>
    </source>
</evidence>
<evidence type="ECO:0000256" key="2">
    <source>
        <dbReference type="ARBA" id="ARBA00022448"/>
    </source>
</evidence>
<dbReference type="SUPFAM" id="SSF103473">
    <property type="entry name" value="MFS general substrate transporter"/>
    <property type="match status" value="1"/>
</dbReference>
<protein>
    <submittedName>
        <fullName evidence="9">MFS transporter</fullName>
    </submittedName>
</protein>
<feature type="transmembrane region" description="Helical" evidence="7">
    <location>
        <begin position="175"/>
        <end position="193"/>
    </location>
</feature>
<evidence type="ECO:0000256" key="1">
    <source>
        <dbReference type="ARBA" id="ARBA00004651"/>
    </source>
</evidence>
<dbReference type="PANTHER" id="PTHR23513:SF11">
    <property type="entry name" value="STAPHYLOFERRIN A TRANSPORTER"/>
    <property type="match status" value="1"/>
</dbReference>
<dbReference type="PANTHER" id="PTHR23513">
    <property type="entry name" value="INTEGRAL MEMBRANE EFFLUX PROTEIN-RELATED"/>
    <property type="match status" value="1"/>
</dbReference>
<dbReference type="InterPro" id="IPR020846">
    <property type="entry name" value="MFS_dom"/>
</dbReference>
<comment type="caution">
    <text evidence="9">The sequence shown here is derived from an EMBL/GenBank/DDBJ whole genome shotgun (WGS) entry which is preliminary data.</text>
</comment>
<dbReference type="InterPro" id="IPR010290">
    <property type="entry name" value="TM_effector"/>
</dbReference>
<feature type="transmembrane region" description="Helical" evidence="7">
    <location>
        <begin position="226"/>
        <end position="244"/>
    </location>
</feature>
<dbReference type="RefSeq" id="WP_308214080.1">
    <property type="nucleotide sequence ID" value="NZ_BAAAMO010000002.1"/>
</dbReference>
<feature type="transmembrane region" description="Helical" evidence="7">
    <location>
        <begin position="378"/>
        <end position="396"/>
    </location>
</feature>
<feature type="transmembrane region" description="Helical" evidence="7">
    <location>
        <begin position="289"/>
        <end position="316"/>
    </location>
</feature>
<evidence type="ECO:0000256" key="7">
    <source>
        <dbReference type="SAM" id="Phobius"/>
    </source>
</evidence>
<dbReference type="Pfam" id="PF05977">
    <property type="entry name" value="MFS_3"/>
    <property type="match status" value="1"/>
</dbReference>
<keyword evidence="2" id="KW-0813">Transport</keyword>
<reference evidence="10" key="1">
    <citation type="journal article" date="2019" name="Int. J. Syst. Evol. Microbiol.">
        <title>The Global Catalogue of Microorganisms (GCM) 10K type strain sequencing project: providing services to taxonomists for standard genome sequencing and annotation.</title>
        <authorList>
            <consortium name="The Broad Institute Genomics Platform"/>
            <consortium name="The Broad Institute Genome Sequencing Center for Infectious Disease"/>
            <person name="Wu L."/>
            <person name="Ma J."/>
        </authorList>
    </citation>
    <scope>NUCLEOTIDE SEQUENCE [LARGE SCALE GENOMIC DNA]</scope>
    <source>
        <strain evidence="10">CCUG 50873</strain>
    </source>
</reference>
<name>A0ABW3G4W5_9NOCA</name>
<sequence length="530" mass="55412">MDSTSAWAPLRNAVYRNLFIAQLVSNIGLWMQTVGAQWFLVDRGASPTMIALVQTAGLAPTLLLSLPAGVLADLVDRRRLLIATSVYSVLGAAALAAIAWVGVLSPVSLLAMTFLLACGSALTSPAWQAIQPELVPREQIPAASSLGSVTVNAARAVGPALGGVVVAVAGPTAVFALNAVSYVAVIGALVLWHRPRTDRAVGRESPGSAIVSGLRYVRSAPIVRRIMLRSAIFAFPASTLWALLPLASSEHLHLGATGYGAILGVLGVGAVAGVVVIPRARRRFDANTILAASALLYAAGVVAAGCLPLAAAVPLLLLAGTAWIGTLTVLNAAVQLSVATWVRARAMSVYLLVFMGSQAVGSFLWGLVANAIGLGPTLAVAAGLLVLVAASVRVLPLRAETGTLDRAVSTAWPAPTVVFDVDPDDGPVLVTVTWRIRPGDEREFVRAMAAVGRSRRRTGGYHWGLFRSESDADAMLEHFMVPSWSQYVTQTQTRWTASDHEAIETARAHTIPDSVVQRSYVAVADRAGGA</sequence>
<accession>A0ABW3G4W5</accession>
<dbReference type="Gene3D" id="1.20.1250.20">
    <property type="entry name" value="MFS general substrate transporter like domains"/>
    <property type="match status" value="1"/>
</dbReference>
<feature type="domain" description="Major facilitator superfamily (MFS) profile" evidence="8">
    <location>
        <begin position="1"/>
        <end position="400"/>
    </location>
</feature>
<dbReference type="EMBL" id="JBHTIL010000001">
    <property type="protein sequence ID" value="MFD0925465.1"/>
    <property type="molecule type" value="Genomic_DNA"/>
</dbReference>
<evidence type="ECO:0000313" key="9">
    <source>
        <dbReference type="EMBL" id="MFD0925465.1"/>
    </source>
</evidence>
<feature type="transmembrane region" description="Helical" evidence="7">
    <location>
        <begin position="256"/>
        <end position="277"/>
    </location>
</feature>
<keyword evidence="4 7" id="KW-0812">Transmembrane</keyword>
<feature type="transmembrane region" description="Helical" evidence="7">
    <location>
        <begin position="80"/>
        <end position="103"/>
    </location>
</feature>
<dbReference type="InterPro" id="IPR036259">
    <property type="entry name" value="MFS_trans_sf"/>
</dbReference>
<evidence type="ECO:0000313" key="10">
    <source>
        <dbReference type="Proteomes" id="UP001597068"/>
    </source>
</evidence>
<keyword evidence="10" id="KW-1185">Reference proteome</keyword>
<feature type="transmembrane region" description="Helical" evidence="7">
    <location>
        <begin position="18"/>
        <end position="40"/>
    </location>
</feature>